<protein>
    <recommendedName>
        <fullName evidence="11">Calcium-binding protein</fullName>
    </recommendedName>
</protein>
<dbReference type="SUPFAM" id="SSF50956">
    <property type="entry name" value="Thermostable phytase (3-phytase)"/>
    <property type="match status" value="1"/>
</dbReference>
<sequence>MVRAVFAVEGPLVASQRGATVGITDLQIVETGSGTNLYAATRGGGWLTAFDVGQAAGETRQQGAFALADRYLSLESTELVLRETANSPQLFMAGLNAGSLEGVRLDADGQGPAFDGTVSVSASGWSLGQFSEVELIGNGPSGLAALRGGGLVNLSFGAGNTLNVNAINQGSAMDNHRATDLQTAVHNGQTYAFASYGSADTVSMFRQDSGGRLRHVTDVSVGDGLWIDRPGAMAVSEAADGHLYLVVAASGSDSLSVLQVSANGMRPVDQVVDGLDTRFADVSHVTSVTVGGQDFILAAGSDAGLSLFAMLPGGRLQHIHSMEATAAAPLNGITALSALATPQGLRIWVATEGAPYLSEFSVSLATMGASLVATATGGGLAGTGRDDVLAGLAGADNITGGGGDDILMDGAAEDTLTGGSGADLFILTQDGVRDIIRDFQLGQDRIDLSDFGQLAGIGALRVQQRSWGAEIIIGDEVLEVRSANGAPLNARDFNPLNLITGGRLETDPDAYDDTPAPTPTPTPPPVSNPAGTQLPGVPPVHPIWYAEPVWTLIRRQGDLNASNAADSIRTTGEADGIFGNAGNDTIESGAGDDRVSGDGGNDLIHGGGDDDMLLGGGGFDTITGGDGEDSLSGGDGADSILGGNGNDIILGGAGYDWIYGGAGNDTIWSGTTPDRVFGGDGDDWISAGSNYGLTVDGIFGEAGNDTLFGNAGFDLLNGGDGDDLLDGGHQSDNLYGEAGNDTLLGGLGFDRLFGGTGNDMLSGGDSGDGHFGQEGNDTLWGGEGSDRFFGGSGDDIIDGGTGNDTLYGNAGFDTLIGGAGNDTLMGNFNADRFVFADNHGHDVILDFDATNALELIDLSAVSGFASFSDVVGHTRQAGGDVIIETGGNSSIRLLQTDLADLDASDFIF</sequence>
<evidence type="ECO:0000256" key="2">
    <source>
        <dbReference type="ARBA" id="ARBA00004613"/>
    </source>
</evidence>
<feature type="region of interest" description="Disordered" evidence="8">
    <location>
        <begin position="572"/>
        <end position="608"/>
    </location>
</feature>
<dbReference type="InterPro" id="IPR018511">
    <property type="entry name" value="Hemolysin-typ_Ca-bd_CS"/>
</dbReference>
<keyword evidence="7" id="KW-0472">Membrane</keyword>
<dbReference type="PRINTS" id="PR01488">
    <property type="entry name" value="RTXTOXINA"/>
</dbReference>
<dbReference type="Gene3D" id="2.150.10.10">
    <property type="entry name" value="Serralysin-like metalloprotease, C-terminal"/>
    <property type="match status" value="5"/>
</dbReference>
<evidence type="ECO:0000256" key="6">
    <source>
        <dbReference type="ARBA" id="ARBA00023026"/>
    </source>
</evidence>
<feature type="region of interest" description="Disordered" evidence="8">
    <location>
        <begin position="501"/>
        <end position="533"/>
    </location>
</feature>
<dbReference type="PANTHER" id="PTHR38340:SF1">
    <property type="entry name" value="S-LAYER PROTEIN"/>
    <property type="match status" value="1"/>
</dbReference>
<evidence type="ECO:0008006" key="11">
    <source>
        <dbReference type="Google" id="ProtNLM"/>
    </source>
</evidence>
<reference evidence="9 10" key="1">
    <citation type="submission" date="2016-11" db="EMBL/GenBank/DDBJ databases">
        <title>Complete genome sequence of Sulfitobacter sp. AM1-D1, a toxic bacteria associated with marine dinoflagellate Alexandrium minutum in East China Sea.</title>
        <authorList>
            <person name="Yang Q."/>
            <person name="Zhang X."/>
            <person name="Tian X."/>
        </authorList>
    </citation>
    <scope>NUCLEOTIDE SEQUENCE [LARGE SCALE GENOMIC DNA]</scope>
    <source>
        <strain evidence="9 10">AM1-D1</strain>
    </source>
</reference>
<keyword evidence="6" id="KW-0843">Virulence</keyword>
<dbReference type="KEGG" id="suam:BOO69_17690"/>
<dbReference type="InterPro" id="IPR001343">
    <property type="entry name" value="Hemolysn_Ca-bd"/>
</dbReference>
<dbReference type="PANTHER" id="PTHR38340">
    <property type="entry name" value="S-LAYER PROTEIN"/>
    <property type="match status" value="1"/>
</dbReference>
<accession>A0A1J0WLI8</accession>
<dbReference type="GO" id="GO:0005576">
    <property type="term" value="C:extracellular region"/>
    <property type="evidence" value="ECO:0007669"/>
    <property type="project" value="UniProtKB-SubCell"/>
</dbReference>
<evidence type="ECO:0000313" key="9">
    <source>
        <dbReference type="EMBL" id="APE45038.1"/>
    </source>
</evidence>
<dbReference type="GO" id="GO:0016020">
    <property type="term" value="C:membrane"/>
    <property type="evidence" value="ECO:0007669"/>
    <property type="project" value="UniProtKB-SubCell"/>
</dbReference>
<evidence type="ECO:0000256" key="4">
    <source>
        <dbReference type="ARBA" id="ARBA00022656"/>
    </source>
</evidence>
<name>A0A1J0WLI8_9RHOB</name>
<evidence type="ECO:0000313" key="10">
    <source>
        <dbReference type="Proteomes" id="UP000181897"/>
    </source>
</evidence>
<dbReference type="PRINTS" id="PR00313">
    <property type="entry name" value="CABNDNGRPT"/>
</dbReference>
<proteinExistence type="predicted"/>
<keyword evidence="3" id="KW-0964">Secreted</keyword>
<dbReference type="EMBL" id="CP018076">
    <property type="protein sequence ID" value="APE45038.1"/>
    <property type="molecule type" value="Genomic_DNA"/>
</dbReference>
<evidence type="ECO:0000256" key="3">
    <source>
        <dbReference type="ARBA" id="ARBA00022525"/>
    </source>
</evidence>
<keyword evidence="10" id="KW-1185">Reference proteome</keyword>
<dbReference type="GO" id="GO:0005509">
    <property type="term" value="F:calcium ion binding"/>
    <property type="evidence" value="ECO:0007669"/>
    <property type="project" value="InterPro"/>
</dbReference>
<dbReference type="GO" id="GO:0090729">
    <property type="term" value="F:toxin activity"/>
    <property type="evidence" value="ECO:0007669"/>
    <property type="project" value="UniProtKB-KW"/>
</dbReference>
<keyword evidence="5" id="KW-0677">Repeat</keyword>
<comment type="subcellular location">
    <subcellularLocation>
        <location evidence="1">Membrane</location>
    </subcellularLocation>
    <subcellularLocation>
        <location evidence="2">Secreted</location>
    </subcellularLocation>
</comment>
<dbReference type="PROSITE" id="PS00330">
    <property type="entry name" value="HEMOLYSIN_CALCIUM"/>
    <property type="match status" value="5"/>
</dbReference>
<evidence type="ECO:0000256" key="1">
    <source>
        <dbReference type="ARBA" id="ARBA00004370"/>
    </source>
</evidence>
<organism evidence="9 10">
    <name type="scientific">Sulfitobacter alexandrii</name>
    <dbReference type="NCBI Taxonomy" id="1917485"/>
    <lineage>
        <taxon>Bacteria</taxon>
        <taxon>Pseudomonadati</taxon>
        <taxon>Pseudomonadota</taxon>
        <taxon>Alphaproteobacteria</taxon>
        <taxon>Rhodobacterales</taxon>
        <taxon>Roseobacteraceae</taxon>
        <taxon>Sulfitobacter</taxon>
    </lineage>
</organism>
<dbReference type="Proteomes" id="UP000181897">
    <property type="component" value="Chromosome"/>
</dbReference>
<dbReference type="SUPFAM" id="SSF51120">
    <property type="entry name" value="beta-Roll"/>
    <property type="match status" value="5"/>
</dbReference>
<dbReference type="STRING" id="1917485.BOO69_17690"/>
<evidence type="ECO:0000256" key="7">
    <source>
        <dbReference type="ARBA" id="ARBA00023136"/>
    </source>
</evidence>
<dbReference type="Pfam" id="PF00353">
    <property type="entry name" value="HemolysinCabind"/>
    <property type="match status" value="6"/>
</dbReference>
<evidence type="ECO:0000256" key="5">
    <source>
        <dbReference type="ARBA" id="ARBA00022737"/>
    </source>
</evidence>
<feature type="compositionally biased region" description="Pro residues" evidence="8">
    <location>
        <begin position="516"/>
        <end position="527"/>
    </location>
</feature>
<dbReference type="InterPro" id="IPR011049">
    <property type="entry name" value="Serralysin-like_metalloprot_C"/>
</dbReference>
<gene>
    <name evidence="9" type="ORF">BOO69_17690</name>
</gene>
<keyword evidence="4" id="KW-0800">Toxin</keyword>
<dbReference type="AlphaFoldDB" id="A0A1J0WLI8"/>
<evidence type="ECO:0000256" key="8">
    <source>
        <dbReference type="SAM" id="MobiDB-lite"/>
    </source>
</evidence>
<dbReference type="InterPro" id="IPR003995">
    <property type="entry name" value="RTX_toxin_determinant-A"/>
</dbReference>
<dbReference type="InterPro" id="IPR050557">
    <property type="entry name" value="RTX_toxin/Mannuronan_C5-epim"/>
</dbReference>